<feature type="transmembrane region" description="Helical" evidence="1">
    <location>
        <begin position="51"/>
        <end position="69"/>
    </location>
</feature>
<dbReference type="PANTHER" id="PTHR37810">
    <property type="entry name" value="IMMUNITY PROTEIN SDPI"/>
    <property type="match status" value="1"/>
</dbReference>
<dbReference type="PANTHER" id="PTHR37810:SF9">
    <property type="entry name" value="MEMBRANE PROTEIN"/>
    <property type="match status" value="1"/>
</dbReference>
<dbReference type="Pfam" id="PF19124">
    <property type="entry name" value="DUF5808"/>
    <property type="match status" value="1"/>
</dbReference>
<evidence type="ECO:0000256" key="1">
    <source>
        <dbReference type="SAM" id="Phobius"/>
    </source>
</evidence>
<feature type="transmembrane region" description="Helical" evidence="1">
    <location>
        <begin position="6"/>
        <end position="24"/>
    </location>
</feature>
<dbReference type="Proteomes" id="UP000559885">
    <property type="component" value="Unassembled WGS sequence"/>
</dbReference>
<evidence type="ECO:0000259" key="2">
    <source>
        <dbReference type="Pfam" id="PF19124"/>
    </source>
</evidence>
<feature type="transmembrane region" description="Helical" evidence="1">
    <location>
        <begin position="129"/>
        <end position="149"/>
    </location>
</feature>
<dbReference type="InterPro" id="IPR043831">
    <property type="entry name" value="DUF5808"/>
</dbReference>
<sequence length="355" mass="40858">MSFLTFTFSLGLLAAILSSVPFVTRSSESFGINVGTKLSGAKQILKWKRQYAFLMGLLAIALFLVSFIFSWFSSLLLFYTACSFGIYLVYHFRTKIFKKQQIVEGNLQEQAMVIVEASGSQHKWVISGWYYLIPFLFFLLTVFLTIIFYEQAPAKLPAYWKLNGIFETEKAKTPFSASIWLGSQLLAILTFLGLHATIQKSKRIIDQDDPEISLERMKRSRRLYSKIMFGASLLTVLFFGFLQCSFLLDWSSSAVQVVSRLLWLLLPACLLWMTFFIGQGGSRLKVMGIRRERKIVQKDDRYWKLGIFYFNRSDSALFVEKRFGIGWTVNLGRPIVWIILFVVLALAGIKQFFFS</sequence>
<feature type="transmembrane region" description="Helical" evidence="1">
    <location>
        <begin position="227"/>
        <end position="248"/>
    </location>
</feature>
<dbReference type="EMBL" id="JAARRM010000001">
    <property type="protein sequence ID" value="MBC1520299.1"/>
    <property type="molecule type" value="Genomic_DNA"/>
</dbReference>
<name>A0A841ZHU3_9LIST</name>
<evidence type="ECO:0000313" key="4">
    <source>
        <dbReference type="Proteomes" id="UP000559885"/>
    </source>
</evidence>
<dbReference type="AlphaFoldDB" id="A0A841ZHU3"/>
<keyword evidence="1" id="KW-0472">Membrane</keyword>
<gene>
    <name evidence="3" type="ORF">HB912_01405</name>
</gene>
<feature type="transmembrane region" description="Helical" evidence="1">
    <location>
        <begin position="177"/>
        <end position="198"/>
    </location>
</feature>
<organism evidence="3 4">
    <name type="scientific">Listeria aquatica</name>
    <dbReference type="NCBI Taxonomy" id="1494960"/>
    <lineage>
        <taxon>Bacteria</taxon>
        <taxon>Bacillati</taxon>
        <taxon>Bacillota</taxon>
        <taxon>Bacilli</taxon>
        <taxon>Bacillales</taxon>
        <taxon>Listeriaceae</taxon>
        <taxon>Listeria</taxon>
    </lineage>
</organism>
<feature type="transmembrane region" description="Helical" evidence="1">
    <location>
        <begin position="331"/>
        <end position="349"/>
    </location>
</feature>
<reference evidence="3 4" key="1">
    <citation type="submission" date="2020-03" db="EMBL/GenBank/DDBJ databases">
        <title>Soil Listeria distribution.</title>
        <authorList>
            <person name="Liao J."/>
            <person name="Wiedmann M."/>
        </authorList>
    </citation>
    <scope>NUCLEOTIDE SEQUENCE [LARGE SCALE GENOMIC DNA]</scope>
    <source>
        <strain evidence="3 4">FSL L7-1507</strain>
    </source>
</reference>
<proteinExistence type="predicted"/>
<comment type="caution">
    <text evidence="3">The sequence shown here is derived from an EMBL/GenBank/DDBJ whole genome shotgun (WGS) entry which is preliminary data.</text>
</comment>
<evidence type="ECO:0000313" key="3">
    <source>
        <dbReference type="EMBL" id="MBC1520299.1"/>
    </source>
</evidence>
<feature type="transmembrane region" description="Helical" evidence="1">
    <location>
        <begin position="260"/>
        <end position="281"/>
    </location>
</feature>
<protein>
    <recommendedName>
        <fullName evidence="2">DUF5808 domain-containing protein</fullName>
    </recommendedName>
</protein>
<keyword evidence="1" id="KW-1133">Transmembrane helix</keyword>
<accession>A0A841ZHU3</accession>
<feature type="transmembrane region" description="Helical" evidence="1">
    <location>
        <begin position="75"/>
        <end position="92"/>
    </location>
</feature>
<feature type="domain" description="DUF5808" evidence="2">
    <location>
        <begin position="313"/>
        <end position="337"/>
    </location>
</feature>
<dbReference type="GO" id="GO:0009636">
    <property type="term" value="P:response to toxic substance"/>
    <property type="evidence" value="ECO:0007669"/>
    <property type="project" value="TreeGrafter"/>
</dbReference>
<keyword evidence="1" id="KW-0812">Transmembrane</keyword>
<dbReference type="RefSeq" id="WP_185371884.1">
    <property type="nucleotide sequence ID" value="NZ_JAARRM010000001.1"/>
</dbReference>